<dbReference type="CDD" id="cd06828">
    <property type="entry name" value="PLPDE_III_DapDC"/>
    <property type="match status" value="1"/>
</dbReference>
<comment type="function">
    <text evidence="5">Specifically catalyzes the decarboxylation of meso-diaminopimelate (meso-DAP) to L-lysine.</text>
</comment>
<accession>A0ABT9XH71</accession>
<dbReference type="Gene3D" id="2.40.37.10">
    <property type="entry name" value="Lyase, Ornithine Decarboxylase, Chain A, domain 1"/>
    <property type="match status" value="1"/>
</dbReference>
<comment type="pathway">
    <text evidence="5 7">Amino-acid biosynthesis; L-lysine biosynthesis via DAP pathway; L-lysine from DL-2,6-diaminopimelate: step 1/1.</text>
</comment>
<feature type="modified residue" description="N6-(pyridoxal phosphate)lysine" evidence="5">
    <location>
        <position position="85"/>
    </location>
</feature>
<organism evidence="10 11">
    <name type="scientific">Alicyclobacillus cycloheptanicus</name>
    <dbReference type="NCBI Taxonomy" id="1457"/>
    <lineage>
        <taxon>Bacteria</taxon>
        <taxon>Bacillati</taxon>
        <taxon>Bacillota</taxon>
        <taxon>Bacilli</taxon>
        <taxon>Bacillales</taxon>
        <taxon>Alicyclobacillaceae</taxon>
        <taxon>Alicyclobacillus</taxon>
    </lineage>
</organism>
<evidence type="ECO:0000256" key="7">
    <source>
        <dbReference type="RuleBase" id="RU003738"/>
    </source>
</evidence>
<comment type="subunit">
    <text evidence="5">Homodimer.</text>
</comment>
<evidence type="ECO:0000259" key="8">
    <source>
        <dbReference type="Pfam" id="PF00278"/>
    </source>
</evidence>
<dbReference type="InterPro" id="IPR022643">
    <property type="entry name" value="De-COase2_C"/>
</dbReference>
<evidence type="ECO:0000313" key="10">
    <source>
        <dbReference type="EMBL" id="MDQ0189655.1"/>
    </source>
</evidence>
<dbReference type="PROSITE" id="PS00879">
    <property type="entry name" value="ODR_DC_2_2"/>
    <property type="match status" value="1"/>
</dbReference>
<dbReference type="Pfam" id="PF00278">
    <property type="entry name" value="Orn_DAP_Arg_deC"/>
    <property type="match status" value="1"/>
</dbReference>
<feature type="binding site" evidence="5">
    <location>
        <position position="352"/>
    </location>
    <ligand>
        <name>substrate</name>
    </ligand>
</feature>
<keyword evidence="5" id="KW-0028">Amino-acid biosynthesis</keyword>
<proteinExistence type="inferred from homology"/>
<dbReference type="EMBL" id="JAUSTP010000009">
    <property type="protein sequence ID" value="MDQ0189655.1"/>
    <property type="molecule type" value="Genomic_DNA"/>
</dbReference>
<dbReference type="InterPro" id="IPR002986">
    <property type="entry name" value="DAP_deCOOHase_LysA"/>
</dbReference>
<keyword evidence="4 5" id="KW-0456">Lyase</keyword>
<dbReference type="InterPro" id="IPR009006">
    <property type="entry name" value="Ala_racemase/Decarboxylase_C"/>
</dbReference>
<feature type="binding site" evidence="5">
    <location>
        <position position="408"/>
    </location>
    <ligand>
        <name>pyridoxal 5'-phosphate</name>
        <dbReference type="ChEBI" id="CHEBI:597326"/>
    </ligand>
</feature>
<dbReference type="EC" id="4.1.1.20" evidence="5 6"/>
<feature type="binding site" evidence="5">
    <location>
        <position position="348"/>
    </location>
    <ligand>
        <name>substrate</name>
    </ligand>
</feature>
<dbReference type="PANTHER" id="PTHR43727:SF2">
    <property type="entry name" value="GROUP IV DECARBOXYLASE"/>
    <property type="match status" value="1"/>
</dbReference>
<dbReference type="Pfam" id="PF02784">
    <property type="entry name" value="Orn_Arg_deC_N"/>
    <property type="match status" value="1"/>
</dbReference>
<keyword evidence="11" id="KW-1185">Reference proteome</keyword>
<dbReference type="InterPro" id="IPR029066">
    <property type="entry name" value="PLP-binding_barrel"/>
</dbReference>
<feature type="binding site" evidence="5">
    <location>
        <position position="266"/>
    </location>
    <ligand>
        <name>pyridoxal 5'-phosphate</name>
        <dbReference type="ChEBI" id="CHEBI:597326"/>
    </ligand>
</feature>
<dbReference type="GO" id="GO:0008836">
    <property type="term" value="F:diaminopimelate decarboxylase activity"/>
    <property type="evidence" value="ECO:0007669"/>
    <property type="project" value="UniProtKB-EC"/>
</dbReference>
<comment type="catalytic activity">
    <reaction evidence="5 7">
        <text>meso-2,6-diaminopimelate + H(+) = L-lysine + CO2</text>
        <dbReference type="Rhea" id="RHEA:15101"/>
        <dbReference type="ChEBI" id="CHEBI:15378"/>
        <dbReference type="ChEBI" id="CHEBI:16526"/>
        <dbReference type="ChEBI" id="CHEBI:32551"/>
        <dbReference type="ChEBI" id="CHEBI:57791"/>
        <dbReference type="EC" id="4.1.1.20"/>
    </reaction>
</comment>
<keyword evidence="5 7" id="KW-0457">Lysine biosynthesis</keyword>
<dbReference type="PRINTS" id="PR01181">
    <property type="entry name" value="DAPDCRBXLASE"/>
</dbReference>
<feature type="binding site" evidence="5">
    <location>
        <position position="380"/>
    </location>
    <ligand>
        <name>substrate</name>
    </ligand>
</feature>
<feature type="domain" description="Orn/DAP/Arg decarboxylase 2 C-terminal" evidence="8">
    <location>
        <begin position="53"/>
        <end position="406"/>
    </location>
</feature>
<evidence type="ECO:0000256" key="6">
    <source>
        <dbReference type="NCBIfam" id="TIGR01048"/>
    </source>
</evidence>
<keyword evidence="3 5" id="KW-0663">Pyridoxal phosphate</keyword>
<comment type="cofactor">
    <cofactor evidence="1 5 7">
        <name>pyridoxal 5'-phosphate</name>
        <dbReference type="ChEBI" id="CHEBI:597326"/>
    </cofactor>
</comment>
<protein>
    <recommendedName>
        <fullName evidence="5 6">Diaminopimelate decarboxylase</fullName>
        <shortName evidence="5">DAP decarboxylase</shortName>
        <shortName evidence="5">DAPDC</shortName>
        <ecNumber evidence="5 6">4.1.1.20</ecNumber>
    </recommendedName>
</protein>
<dbReference type="SUPFAM" id="SSF50621">
    <property type="entry name" value="Alanine racemase C-terminal domain-like"/>
    <property type="match status" value="1"/>
</dbReference>
<keyword evidence="2 5" id="KW-0210">Decarboxylase</keyword>
<reference evidence="10 11" key="1">
    <citation type="submission" date="2023-07" db="EMBL/GenBank/DDBJ databases">
        <title>Genomic Encyclopedia of Type Strains, Phase IV (KMG-IV): sequencing the most valuable type-strain genomes for metagenomic binning, comparative biology and taxonomic classification.</title>
        <authorList>
            <person name="Goeker M."/>
        </authorList>
    </citation>
    <scope>NUCLEOTIDE SEQUENCE [LARGE SCALE GENOMIC DNA]</scope>
    <source>
        <strain evidence="10 11">DSM 4006</strain>
    </source>
</reference>
<dbReference type="HAMAP" id="MF_02120">
    <property type="entry name" value="LysA"/>
    <property type="match status" value="1"/>
</dbReference>
<comment type="similarity">
    <text evidence="5">Belongs to the Orn/Lys/Arg decarboxylase class-II family. LysA subfamily.</text>
</comment>
<dbReference type="SUPFAM" id="SSF51419">
    <property type="entry name" value="PLP-binding barrel"/>
    <property type="match status" value="1"/>
</dbReference>
<evidence type="ECO:0000256" key="4">
    <source>
        <dbReference type="ARBA" id="ARBA00023239"/>
    </source>
</evidence>
<feature type="binding site" evidence="5">
    <location>
        <position position="408"/>
    </location>
    <ligand>
        <name>substrate</name>
    </ligand>
</feature>
<dbReference type="NCBIfam" id="TIGR01048">
    <property type="entry name" value="lysA"/>
    <property type="match status" value="1"/>
</dbReference>
<dbReference type="PANTHER" id="PTHR43727">
    <property type="entry name" value="DIAMINOPIMELATE DECARBOXYLASE"/>
    <property type="match status" value="1"/>
</dbReference>
<dbReference type="PRINTS" id="PR01179">
    <property type="entry name" value="ODADCRBXLASE"/>
</dbReference>
<evidence type="ECO:0000256" key="5">
    <source>
        <dbReference type="HAMAP-Rule" id="MF_02120"/>
    </source>
</evidence>
<evidence type="ECO:0000256" key="1">
    <source>
        <dbReference type="ARBA" id="ARBA00001933"/>
    </source>
</evidence>
<feature type="domain" description="Orn/DAP/Arg decarboxylase 2 N-terminal" evidence="9">
    <location>
        <begin position="63"/>
        <end position="314"/>
    </location>
</feature>
<dbReference type="Proteomes" id="UP001232973">
    <property type="component" value="Unassembled WGS sequence"/>
</dbReference>
<evidence type="ECO:0000259" key="9">
    <source>
        <dbReference type="Pfam" id="PF02784"/>
    </source>
</evidence>
<evidence type="ECO:0000256" key="2">
    <source>
        <dbReference type="ARBA" id="ARBA00022793"/>
    </source>
</evidence>
<gene>
    <name evidence="5" type="primary">lysA</name>
    <name evidence="10" type="ORF">J2S03_001500</name>
</gene>
<name>A0ABT9XH71_9BACL</name>
<dbReference type="Gene3D" id="3.20.20.10">
    <property type="entry name" value="Alanine racemase"/>
    <property type="match status" value="1"/>
</dbReference>
<feature type="binding site" evidence="5">
    <location>
        <position position="311"/>
    </location>
    <ligand>
        <name>substrate</name>
    </ligand>
</feature>
<evidence type="ECO:0000313" key="11">
    <source>
        <dbReference type="Proteomes" id="UP001232973"/>
    </source>
</evidence>
<sequence>MTRERVESAAYETGVQPPAARLTGTMEIGPEGHLYIGGCDTTRLAATYGTPLFVYDELLLRQTIRRFHNAFQSTGAPYRVAYAGKAFCSIAMCQLVAEEGCNLDVVSGGELYTALTAGLDPALIHLHGNNKTAEELEYAVTSGIGAVIVDNFIELEMLQEVAARHQRTVDILLRVAPGVEAHTHEYISTGQQDSKFGFDMELGQAEEALRRVQSSASLHCIGLHAHIGSQIFDTQGFTAAITRMVGLYERALALGLSLSVLNIGGGYGIRYTDEDDPEPIERQIHEIVGTMRDVFTTRGLAVPEIWVEPGRSIAGPAGTTLYRIGTQKRIPGVRNYVAIDGGMTDNPRYALYGAKYEALLANRAAEEPSGVWTVAGKCCESGDVVIRDAMLPEAAYGDILAVLSTGAYNYSMASHYNRLPKPAVVFVRDGEARVVVARETWADVVRMDRPLRG</sequence>
<dbReference type="InterPro" id="IPR000183">
    <property type="entry name" value="Orn/DAP/Arg_de-COase"/>
</dbReference>
<comment type="caution">
    <text evidence="10">The sequence shown here is derived from an EMBL/GenBank/DDBJ whole genome shotgun (WGS) entry which is preliminary data.</text>
</comment>
<dbReference type="InterPro" id="IPR022657">
    <property type="entry name" value="De-COase2_CS"/>
</dbReference>
<feature type="binding site" evidence="5">
    <location>
        <begin position="308"/>
        <end position="311"/>
    </location>
    <ligand>
        <name>pyridoxal 5'-phosphate</name>
        <dbReference type="ChEBI" id="CHEBI:597326"/>
    </ligand>
</feature>
<evidence type="ECO:0000256" key="3">
    <source>
        <dbReference type="ARBA" id="ARBA00022898"/>
    </source>
</evidence>
<dbReference type="InterPro" id="IPR022644">
    <property type="entry name" value="De-COase2_N"/>
</dbReference>